<keyword evidence="6 9" id="KW-1133">Transmembrane helix</keyword>
<evidence type="ECO:0000259" key="11">
    <source>
        <dbReference type="Pfam" id="PF01699"/>
    </source>
</evidence>
<evidence type="ECO:0000256" key="10">
    <source>
        <dbReference type="SAM" id="MobiDB-lite"/>
    </source>
</evidence>
<dbReference type="GO" id="GO:0012505">
    <property type="term" value="C:endomembrane system"/>
    <property type="evidence" value="ECO:0007669"/>
    <property type="project" value="UniProtKB-SubCell"/>
</dbReference>
<evidence type="ECO:0000256" key="8">
    <source>
        <dbReference type="ARBA" id="ARBA00023136"/>
    </source>
</evidence>
<feature type="transmembrane region" description="Helical" evidence="9">
    <location>
        <begin position="354"/>
        <end position="380"/>
    </location>
</feature>
<comment type="subcellular location">
    <subcellularLocation>
        <location evidence="1">Endomembrane system</location>
        <topology evidence="1">Multi-pass membrane protein</topology>
    </subcellularLocation>
</comment>
<dbReference type="InterPro" id="IPR004837">
    <property type="entry name" value="NaCa_Exmemb"/>
</dbReference>
<dbReference type="AlphaFoldDB" id="A0A7S4F844"/>
<dbReference type="GO" id="GO:0005774">
    <property type="term" value="C:vacuolar membrane"/>
    <property type="evidence" value="ECO:0007669"/>
    <property type="project" value="UniProtKB-ARBA"/>
</dbReference>
<feature type="compositionally biased region" description="Polar residues" evidence="10">
    <location>
        <begin position="17"/>
        <end position="30"/>
    </location>
</feature>
<evidence type="ECO:0000256" key="2">
    <source>
        <dbReference type="ARBA" id="ARBA00022448"/>
    </source>
</evidence>
<keyword evidence="5 9" id="KW-0106">Calcium</keyword>
<dbReference type="GO" id="GO:0015369">
    <property type="term" value="F:calcium:proton antiporter activity"/>
    <property type="evidence" value="ECO:0007669"/>
    <property type="project" value="UniProtKB-UniRule"/>
</dbReference>
<dbReference type="NCBIfam" id="TIGR00846">
    <property type="entry name" value="caca2"/>
    <property type="match status" value="1"/>
</dbReference>
<dbReference type="NCBIfam" id="TIGR00378">
    <property type="entry name" value="cax"/>
    <property type="match status" value="1"/>
</dbReference>
<feature type="transmembrane region" description="Helical" evidence="9">
    <location>
        <begin position="316"/>
        <end position="334"/>
    </location>
</feature>
<feature type="transmembrane region" description="Helical" evidence="9">
    <location>
        <begin position="208"/>
        <end position="226"/>
    </location>
</feature>
<evidence type="ECO:0000313" key="12">
    <source>
        <dbReference type="EMBL" id="CAE0778735.1"/>
    </source>
</evidence>
<reference evidence="12" key="1">
    <citation type="submission" date="2021-01" db="EMBL/GenBank/DDBJ databases">
        <authorList>
            <person name="Corre E."/>
            <person name="Pelletier E."/>
            <person name="Niang G."/>
            <person name="Scheremetjew M."/>
            <person name="Finn R."/>
            <person name="Kale V."/>
            <person name="Holt S."/>
            <person name="Cochrane G."/>
            <person name="Meng A."/>
            <person name="Brown T."/>
            <person name="Cohen L."/>
        </authorList>
    </citation>
    <scope>NUCLEOTIDE SEQUENCE</scope>
    <source>
        <strain evidence="12">CCMP645</strain>
    </source>
</reference>
<keyword evidence="7 9" id="KW-0406">Ion transport</keyword>
<comment type="similarity">
    <text evidence="9">Belongs to the Ca(2+):cation antiporter (CaCA) (TC 2.A.19) family.</text>
</comment>
<gene>
    <name evidence="12" type="ORF">PCAR00345_LOCUS31374</name>
</gene>
<dbReference type="PANTHER" id="PTHR31503:SF22">
    <property type="entry name" value="VACUOLAR CALCIUM ION TRANSPORTER"/>
    <property type="match status" value="1"/>
</dbReference>
<dbReference type="InterPro" id="IPR004798">
    <property type="entry name" value="CAX-like"/>
</dbReference>
<feature type="transmembrane region" description="Helical" evidence="9">
    <location>
        <begin position="415"/>
        <end position="435"/>
    </location>
</feature>
<protein>
    <recommendedName>
        <fullName evidence="11">Sodium/calcium exchanger membrane region domain-containing protein</fullName>
    </recommendedName>
</protein>
<feature type="domain" description="Sodium/calcium exchanger membrane region" evidence="11">
    <location>
        <begin position="104"/>
        <end position="259"/>
    </location>
</feature>
<name>A0A7S4F844_CHRCT</name>
<sequence>MNDHEMRQIAVPAPGASPTSPSLPNGTAENKVSDETSPDPPLLPVTAVRSVRSKLLMVRKTSISNADPPTISAGTLRVLKGNKLYVLLIFVPFALLAAPLGFTAAAVFVLCCLAILPLAGLLGDATEQVALHTNETLGGLLNATFGNATELIVAIFALQKGLLGVVQVSLLGSILSNTLLVLGCSCIAGGLTAAQVKFNQVAAQANTTLLQIAILGLVVPTMMESVGQLSVHGTVDLLLSRTISCALLVLYLFYVYFQLFTHRAIFEADSKDSEEEEEEAEEVLLTLGASLGWLGGATVLIAFISEFLTGAIDEAAIEFGLSETFVGFVILPIIGNAAEHSTAIVMAAKGKMDLSFGVALGSSTQIALFVIPLLVLLGWAIDQPLDLYFGVYETVIVFLSTLIVSQVVADGETNWLEGIMLIFAYLIICLSFFFYHSAQE</sequence>
<dbReference type="PANTHER" id="PTHR31503">
    <property type="entry name" value="VACUOLAR CALCIUM ION TRANSPORTER"/>
    <property type="match status" value="1"/>
</dbReference>
<dbReference type="GO" id="GO:0006874">
    <property type="term" value="P:intracellular calcium ion homeostasis"/>
    <property type="evidence" value="ECO:0007669"/>
    <property type="project" value="TreeGrafter"/>
</dbReference>
<evidence type="ECO:0000256" key="5">
    <source>
        <dbReference type="ARBA" id="ARBA00022837"/>
    </source>
</evidence>
<feature type="transmembrane region" description="Helical" evidence="9">
    <location>
        <begin position="170"/>
        <end position="196"/>
    </location>
</feature>
<keyword evidence="3 9" id="KW-0109">Calcium transport</keyword>
<keyword evidence="2 9" id="KW-0813">Transport</keyword>
<feature type="region of interest" description="Disordered" evidence="10">
    <location>
        <begin position="1"/>
        <end position="44"/>
    </location>
</feature>
<feature type="transmembrane region" description="Helical" evidence="9">
    <location>
        <begin position="238"/>
        <end position="257"/>
    </location>
</feature>
<dbReference type="InterPro" id="IPR004713">
    <property type="entry name" value="CaH_exchang"/>
</dbReference>
<proteinExistence type="inferred from homology"/>
<dbReference type="Pfam" id="PF01699">
    <property type="entry name" value="Na_Ca_ex"/>
    <property type="match status" value="2"/>
</dbReference>
<feature type="transmembrane region" description="Helical" evidence="9">
    <location>
        <begin position="84"/>
        <end position="116"/>
    </location>
</feature>
<evidence type="ECO:0000256" key="7">
    <source>
        <dbReference type="ARBA" id="ARBA00023065"/>
    </source>
</evidence>
<evidence type="ECO:0000256" key="3">
    <source>
        <dbReference type="ARBA" id="ARBA00022568"/>
    </source>
</evidence>
<keyword evidence="4 9" id="KW-0812">Transmembrane</keyword>
<feature type="transmembrane region" description="Helical" evidence="9">
    <location>
        <begin position="136"/>
        <end position="158"/>
    </location>
</feature>
<keyword evidence="8 9" id="KW-0472">Membrane</keyword>
<dbReference type="EMBL" id="HBIZ01049012">
    <property type="protein sequence ID" value="CAE0778735.1"/>
    <property type="molecule type" value="Transcribed_RNA"/>
</dbReference>
<evidence type="ECO:0000256" key="9">
    <source>
        <dbReference type="RuleBase" id="RU365028"/>
    </source>
</evidence>
<feature type="transmembrane region" description="Helical" evidence="9">
    <location>
        <begin position="387"/>
        <end position="409"/>
    </location>
</feature>
<feature type="transmembrane region" description="Helical" evidence="9">
    <location>
        <begin position="283"/>
        <end position="304"/>
    </location>
</feature>
<organism evidence="12">
    <name type="scientific">Chrysotila carterae</name>
    <name type="common">Marine alga</name>
    <name type="synonym">Syracosphaera carterae</name>
    <dbReference type="NCBI Taxonomy" id="13221"/>
    <lineage>
        <taxon>Eukaryota</taxon>
        <taxon>Haptista</taxon>
        <taxon>Haptophyta</taxon>
        <taxon>Prymnesiophyceae</taxon>
        <taxon>Isochrysidales</taxon>
        <taxon>Isochrysidaceae</taxon>
        <taxon>Chrysotila</taxon>
    </lineage>
</organism>
<dbReference type="Gene3D" id="1.20.1420.30">
    <property type="entry name" value="NCX, central ion-binding region"/>
    <property type="match status" value="1"/>
</dbReference>
<accession>A0A7S4F844</accession>
<evidence type="ECO:0000256" key="1">
    <source>
        <dbReference type="ARBA" id="ARBA00004127"/>
    </source>
</evidence>
<evidence type="ECO:0000256" key="4">
    <source>
        <dbReference type="ARBA" id="ARBA00022692"/>
    </source>
</evidence>
<dbReference type="InterPro" id="IPR044880">
    <property type="entry name" value="NCX_ion-bd_dom_sf"/>
</dbReference>
<keyword evidence="9" id="KW-0050">Antiport</keyword>
<evidence type="ECO:0000256" key="6">
    <source>
        <dbReference type="ARBA" id="ARBA00022989"/>
    </source>
</evidence>
<comment type="caution">
    <text evidence="9">Lacks conserved residue(s) required for the propagation of feature annotation.</text>
</comment>
<feature type="domain" description="Sodium/calcium exchanger membrane region" evidence="11">
    <location>
        <begin position="290"/>
        <end position="433"/>
    </location>
</feature>